<dbReference type="EMBL" id="AUZM01000028">
    <property type="protein sequence ID" value="ERT06941.1"/>
    <property type="molecule type" value="Genomic_DNA"/>
</dbReference>
<accession>U7QKK7</accession>
<organism evidence="1 2">
    <name type="scientific">Lyngbya aestuarii BL J</name>
    <dbReference type="NCBI Taxonomy" id="1348334"/>
    <lineage>
        <taxon>Bacteria</taxon>
        <taxon>Bacillati</taxon>
        <taxon>Cyanobacteriota</taxon>
        <taxon>Cyanophyceae</taxon>
        <taxon>Oscillatoriophycideae</taxon>
        <taxon>Oscillatoriales</taxon>
        <taxon>Microcoleaceae</taxon>
        <taxon>Lyngbya</taxon>
    </lineage>
</organism>
<dbReference type="PATRIC" id="fig|1348334.3.peg.3022"/>
<proteinExistence type="predicted"/>
<gene>
    <name evidence="1" type="ORF">M595_3120</name>
</gene>
<dbReference type="Proteomes" id="UP000017127">
    <property type="component" value="Unassembled WGS sequence"/>
</dbReference>
<dbReference type="SUPFAM" id="SSF52540">
    <property type="entry name" value="P-loop containing nucleoside triphosphate hydrolases"/>
    <property type="match status" value="1"/>
</dbReference>
<dbReference type="RefSeq" id="WP_023066841.1">
    <property type="nucleotide sequence ID" value="NZ_AUZM01000028.1"/>
</dbReference>
<keyword evidence="2" id="KW-1185">Reference proteome</keyword>
<protein>
    <submittedName>
        <fullName evidence="1">AAA ATPase domain protein</fullName>
    </submittedName>
</protein>
<sequence>MTTVDVKAFFQATNPGKALFTDNQNIDQKYYIDFSSVRGGQIIEELKDQIAFWSSDQPTCQLFTGHIGCGKSTELWRLKEQLETKGFHVVYFDSDKYLEMGDIDVTDILLTIARQVSESLEKLEKLKLQEPKGLKGLLQGAAKLLQTDLELSAEANVFGIGKVSANTEGTFSAEMGLPGIGEVKADEKGLEFVALGIGKITAKAKDSPQLRSKLREYLGPRTSSIIETINHELLEPANQQLKQYGKNGLVVIVDNLEKVDSSPKPWGRPQPEYLFVDRGEQLISLRCHVIYTLPLALRFSNDYGTLTQRFKTTPLVLPMVSIYLRDSQECAEGMALLRQLVLARAFPDLGEQERLEKITEIFDSEETLDHLCRMSGGHVRNVLRMLNDAIKKQKGLPIARENLDKVIQNLRNERILAVEDEEWELLKKVVQTQKVTGDDGYQKLIRSMFVYEYRDDRGSWFDVNPILKDAPELQ</sequence>
<name>U7QKK7_9CYAN</name>
<dbReference type="OrthoDB" id="477505at2"/>
<dbReference type="AlphaFoldDB" id="U7QKK7"/>
<reference evidence="1 2" key="1">
    <citation type="journal article" date="2013" name="Front. Microbiol.">
        <title>Comparative genomic analyses of the cyanobacterium, Lyngbya aestuarii BL J, a powerful hydrogen producer.</title>
        <authorList>
            <person name="Kothari A."/>
            <person name="Vaughn M."/>
            <person name="Garcia-Pichel F."/>
        </authorList>
    </citation>
    <scope>NUCLEOTIDE SEQUENCE [LARGE SCALE GENOMIC DNA]</scope>
    <source>
        <strain evidence="1 2">BL J</strain>
    </source>
</reference>
<dbReference type="InterPro" id="IPR027417">
    <property type="entry name" value="P-loop_NTPase"/>
</dbReference>
<comment type="caution">
    <text evidence="1">The sequence shown here is derived from an EMBL/GenBank/DDBJ whole genome shotgun (WGS) entry which is preliminary data.</text>
</comment>
<evidence type="ECO:0000313" key="2">
    <source>
        <dbReference type="Proteomes" id="UP000017127"/>
    </source>
</evidence>
<evidence type="ECO:0000313" key="1">
    <source>
        <dbReference type="EMBL" id="ERT06941.1"/>
    </source>
</evidence>